<dbReference type="Pfam" id="PF00326">
    <property type="entry name" value="Peptidase_S9"/>
    <property type="match status" value="1"/>
</dbReference>
<dbReference type="PANTHER" id="PTHR42881">
    <property type="entry name" value="PROLYL ENDOPEPTIDASE"/>
    <property type="match status" value="1"/>
</dbReference>
<dbReference type="EMBL" id="GDHC01007909">
    <property type="protein sequence ID" value="JAQ10720.1"/>
    <property type="molecule type" value="Transcribed_RNA"/>
</dbReference>
<dbReference type="GO" id="GO:0004252">
    <property type="term" value="F:serine-type endopeptidase activity"/>
    <property type="evidence" value="ECO:0007669"/>
    <property type="project" value="UniProtKB-UniRule"/>
</dbReference>
<evidence type="ECO:0000256" key="1">
    <source>
        <dbReference type="ARBA" id="ARBA00001070"/>
    </source>
</evidence>
<dbReference type="GO" id="GO:0005829">
    <property type="term" value="C:cytosol"/>
    <property type="evidence" value="ECO:0007669"/>
    <property type="project" value="TreeGrafter"/>
</dbReference>
<reference evidence="6" key="1">
    <citation type="journal article" date="2014" name="PLoS ONE">
        <title>Transcriptome-Based Identification of ABC Transporters in the Western Tarnished Plant Bug Lygus hesperus.</title>
        <authorList>
            <person name="Hull J.J."/>
            <person name="Chaney K."/>
            <person name="Geib S.M."/>
            <person name="Fabrick J.A."/>
            <person name="Brent C.S."/>
            <person name="Walsh D."/>
            <person name="Lavine L.C."/>
        </authorList>
    </citation>
    <scope>NUCLEOTIDE SEQUENCE</scope>
</reference>
<accession>A0A0A9XTW1</accession>
<dbReference type="AlphaFoldDB" id="A0A0A9XTW1"/>
<evidence type="ECO:0000256" key="4">
    <source>
        <dbReference type="RuleBase" id="RU368024"/>
    </source>
</evidence>
<dbReference type="SUPFAM" id="SSF53474">
    <property type="entry name" value="alpha/beta-Hydrolases"/>
    <property type="match status" value="1"/>
</dbReference>
<proteinExistence type="inferred from homology"/>
<dbReference type="GO" id="GO:0006508">
    <property type="term" value="P:proteolysis"/>
    <property type="evidence" value="ECO:0007669"/>
    <property type="project" value="UniProtKB-KW"/>
</dbReference>
<reference evidence="6" key="2">
    <citation type="submission" date="2014-07" db="EMBL/GenBank/DDBJ databases">
        <authorList>
            <person name="Hull J."/>
        </authorList>
    </citation>
    <scope>NUCLEOTIDE SEQUENCE</scope>
</reference>
<dbReference type="EC" id="3.4.21.-" evidence="4"/>
<evidence type="ECO:0000313" key="6">
    <source>
        <dbReference type="EMBL" id="JAG23359.1"/>
    </source>
</evidence>
<evidence type="ECO:0000256" key="3">
    <source>
        <dbReference type="ARBA" id="ARBA00016310"/>
    </source>
</evidence>
<comment type="catalytic activity">
    <reaction evidence="1">
        <text>Hydrolysis of Pro-|-Xaa &gt;&gt; Ala-|-Xaa in oligopeptides.</text>
        <dbReference type="EC" id="3.4.21.26"/>
    </reaction>
</comment>
<dbReference type="InterPro" id="IPR051167">
    <property type="entry name" value="Prolyl_oligopep/macrocyclase"/>
</dbReference>
<dbReference type="InterPro" id="IPR001375">
    <property type="entry name" value="Peptidase_S9_cat"/>
</dbReference>
<keyword evidence="4" id="KW-0645">Protease</keyword>
<organism evidence="6">
    <name type="scientific">Lygus hesperus</name>
    <name type="common">Western plant bug</name>
    <dbReference type="NCBI Taxonomy" id="30085"/>
    <lineage>
        <taxon>Eukaryota</taxon>
        <taxon>Metazoa</taxon>
        <taxon>Ecdysozoa</taxon>
        <taxon>Arthropoda</taxon>
        <taxon>Hexapoda</taxon>
        <taxon>Insecta</taxon>
        <taxon>Pterygota</taxon>
        <taxon>Neoptera</taxon>
        <taxon>Paraneoptera</taxon>
        <taxon>Hemiptera</taxon>
        <taxon>Heteroptera</taxon>
        <taxon>Panheteroptera</taxon>
        <taxon>Cimicomorpha</taxon>
        <taxon>Miridae</taxon>
        <taxon>Mirini</taxon>
        <taxon>Lygus</taxon>
    </lineage>
</organism>
<gene>
    <name evidence="6" type="primary">Prep_3</name>
    <name evidence="7" type="synonym">Prep_2</name>
    <name evidence="6" type="ORF">CM83_99063</name>
    <name evidence="7" type="ORF">g.92147</name>
</gene>
<feature type="domain" description="Peptidase S9 prolyl oligopeptidase catalytic" evidence="5">
    <location>
        <begin position="14"/>
        <end position="121"/>
    </location>
</feature>
<comment type="similarity">
    <text evidence="2 4">Belongs to the peptidase S9A family.</text>
</comment>
<protein>
    <recommendedName>
        <fullName evidence="3 4">Prolyl endopeptidase</fullName>
        <ecNumber evidence="4">3.4.21.-</ecNumber>
    </recommendedName>
</protein>
<dbReference type="GO" id="GO:0070012">
    <property type="term" value="F:oligopeptidase activity"/>
    <property type="evidence" value="ECO:0007669"/>
    <property type="project" value="TreeGrafter"/>
</dbReference>
<evidence type="ECO:0000313" key="7">
    <source>
        <dbReference type="EMBL" id="JAQ10720.1"/>
    </source>
</evidence>
<dbReference type="InterPro" id="IPR002470">
    <property type="entry name" value="Peptidase_S9A"/>
</dbReference>
<sequence length="125" mass="13356">MYGYGGFKIALTPTFSSSRLVYLRNLDGVLVVANLRGGGEYGESWHDAGRRANKENCFNDFIAVADYLHSHNIGSPATTAIMGGSNGGLLVAATVNLAPEHFACGVAEVGVMDMYKFHKFTIGHA</sequence>
<evidence type="ECO:0000259" key="5">
    <source>
        <dbReference type="Pfam" id="PF00326"/>
    </source>
</evidence>
<reference evidence="7" key="3">
    <citation type="journal article" date="2016" name="Gigascience">
        <title>De novo construction of an expanded transcriptome assembly for the western tarnished plant bug, Lygus hesperus.</title>
        <authorList>
            <person name="Tassone E.E."/>
            <person name="Geib S.M."/>
            <person name="Hall B."/>
            <person name="Fabrick J.A."/>
            <person name="Brent C.S."/>
            <person name="Hull J.J."/>
        </authorList>
    </citation>
    <scope>NUCLEOTIDE SEQUENCE</scope>
</reference>
<dbReference type="Gene3D" id="3.40.50.1820">
    <property type="entry name" value="alpha/beta hydrolase"/>
    <property type="match status" value="1"/>
</dbReference>
<name>A0A0A9XTW1_LYGHE</name>
<keyword evidence="4" id="KW-0720">Serine protease</keyword>
<dbReference type="EMBL" id="GBHO01020245">
    <property type="protein sequence ID" value="JAG23359.1"/>
    <property type="molecule type" value="Transcribed_RNA"/>
</dbReference>
<keyword evidence="4" id="KW-0378">Hydrolase</keyword>
<dbReference type="PANTHER" id="PTHR42881:SF2">
    <property type="entry name" value="PROLYL ENDOPEPTIDASE"/>
    <property type="match status" value="1"/>
</dbReference>
<dbReference type="InterPro" id="IPR029058">
    <property type="entry name" value="AB_hydrolase_fold"/>
</dbReference>
<dbReference type="PRINTS" id="PR00862">
    <property type="entry name" value="PROLIGOPTASE"/>
</dbReference>
<evidence type="ECO:0000256" key="2">
    <source>
        <dbReference type="ARBA" id="ARBA00005228"/>
    </source>
</evidence>